<accession>A0AAE4CAG5</accession>
<evidence type="ECO:0000256" key="1">
    <source>
        <dbReference type="SAM" id="MobiDB-lite"/>
    </source>
</evidence>
<feature type="region of interest" description="Disordered" evidence="1">
    <location>
        <begin position="234"/>
        <end position="276"/>
    </location>
</feature>
<dbReference type="EMBL" id="JAVDYB010000001">
    <property type="protein sequence ID" value="MDR7277033.1"/>
    <property type="molecule type" value="Genomic_DNA"/>
</dbReference>
<dbReference type="Proteomes" id="UP001183643">
    <property type="component" value="Unassembled WGS sequence"/>
</dbReference>
<evidence type="ECO:0000313" key="2">
    <source>
        <dbReference type="EMBL" id="MDR7277033.1"/>
    </source>
</evidence>
<reference evidence="2" key="1">
    <citation type="submission" date="2023-07" db="EMBL/GenBank/DDBJ databases">
        <title>Sequencing the genomes of 1000 actinobacteria strains.</title>
        <authorList>
            <person name="Klenk H.-P."/>
        </authorList>
    </citation>
    <scope>NUCLEOTIDE SEQUENCE</scope>
    <source>
        <strain evidence="2">DSM 44707</strain>
    </source>
</reference>
<keyword evidence="3" id="KW-1185">Reference proteome</keyword>
<dbReference type="AlphaFoldDB" id="A0AAE4CAG5"/>
<evidence type="ECO:0000313" key="3">
    <source>
        <dbReference type="Proteomes" id="UP001183643"/>
    </source>
</evidence>
<dbReference type="RefSeq" id="WP_310369236.1">
    <property type="nucleotide sequence ID" value="NZ_JAVDYB010000001.1"/>
</dbReference>
<sequence length="276" mass="29144">MTGFAHLMAGGHMGHVPFEQSVDLPPYRAIMAVDAKDFTAEPGSTQETISGLIPSLVGEVFADAGLGQHWNSPLFFGPSGDGFAIGLPTEILPYVIEPVPALLQARLASHNRSVRQGQARLRLRMSLNVGPLPVDSDRPDRTGNGAARNDTHRLLDSRPVKAMLAAASPHVTFLACILSDRVFQDVVAEGYAGRHPDHFLEVPATVEGKSFAQRAWLLVPEVSGNLLAIGLPQSDAGPSSARAPGTPRGIAGPTVRENSGQVATVNHGGMHQGGPR</sequence>
<proteinExistence type="predicted"/>
<gene>
    <name evidence="2" type="ORF">J2S41_003811</name>
</gene>
<protein>
    <submittedName>
        <fullName evidence="2">Uncharacterized protein</fullName>
    </submittedName>
</protein>
<name>A0AAE4CAG5_9ACTN</name>
<organism evidence="2 3">
    <name type="scientific">Catenuloplanes atrovinosus</name>
    <dbReference type="NCBI Taxonomy" id="137266"/>
    <lineage>
        <taxon>Bacteria</taxon>
        <taxon>Bacillati</taxon>
        <taxon>Actinomycetota</taxon>
        <taxon>Actinomycetes</taxon>
        <taxon>Micromonosporales</taxon>
        <taxon>Micromonosporaceae</taxon>
        <taxon>Catenuloplanes</taxon>
    </lineage>
</organism>
<comment type="caution">
    <text evidence="2">The sequence shown here is derived from an EMBL/GenBank/DDBJ whole genome shotgun (WGS) entry which is preliminary data.</text>
</comment>
<feature type="region of interest" description="Disordered" evidence="1">
    <location>
        <begin position="132"/>
        <end position="151"/>
    </location>
</feature>